<keyword evidence="2" id="KW-1185">Reference proteome</keyword>
<dbReference type="InterPro" id="IPR016024">
    <property type="entry name" value="ARM-type_fold"/>
</dbReference>
<proteinExistence type="predicted"/>
<dbReference type="InterPro" id="IPR011989">
    <property type="entry name" value="ARM-like"/>
</dbReference>
<organism evidence="1 2">
    <name type="scientific">Pyxidicoccus fallax</name>
    <dbReference type="NCBI Taxonomy" id="394095"/>
    <lineage>
        <taxon>Bacteria</taxon>
        <taxon>Pseudomonadati</taxon>
        <taxon>Myxococcota</taxon>
        <taxon>Myxococcia</taxon>
        <taxon>Myxococcales</taxon>
        <taxon>Cystobacterineae</taxon>
        <taxon>Myxococcaceae</taxon>
        <taxon>Pyxidicoccus</taxon>
    </lineage>
</organism>
<reference evidence="1 2" key="1">
    <citation type="submission" date="2020-04" db="EMBL/GenBank/DDBJ databases">
        <title>Draft genome of Pyxidicoccus fallax type strain.</title>
        <authorList>
            <person name="Whitworth D.E."/>
        </authorList>
    </citation>
    <scope>NUCLEOTIDE SEQUENCE [LARGE SCALE GENOMIC DNA]</scope>
    <source>
        <strain evidence="1 2">DSM 14698</strain>
    </source>
</reference>
<dbReference type="EMBL" id="JABBJJ010000152">
    <property type="protein sequence ID" value="NMO18749.1"/>
    <property type="molecule type" value="Genomic_DNA"/>
</dbReference>
<dbReference type="SUPFAM" id="SSF48371">
    <property type="entry name" value="ARM repeat"/>
    <property type="match status" value="1"/>
</dbReference>
<protein>
    <submittedName>
        <fullName evidence="1">Uncharacterized protein</fullName>
    </submittedName>
</protein>
<accession>A0A848LM27</accession>
<evidence type="ECO:0000313" key="1">
    <source>
        <dbReference type="EMBL" id="NMO18749.1"/>
    </source>
</evidence>
<dbReference type="Gene3D" id="1.25.10.10">
    <property type="entry name" value="Leucine-rich Repeat Variant"/>
    <property type="match status" value="1"/>
</dbReference>
<evidence type="ECO:0000313" key="2">
    <source>
        <dbReference type="Proteomes" id="UP000518300"/>
    </source>
</evidence>
<name>A0A848LM27_9BACT</name>
<dbReference type="AlphaFoldDB" id="A0A848LM27"/>
<gene>
    <name evidence="1" type="ORF">HG543_28365</name>
</gene>
<comment type="caution">
    <text evidence="1">The sequence shown here is derived from an EMBL/GenBank/DDBJ whole genome shotgun (WGS) entry which is preliminary data.</text>
</comment>
<sequence length="175" mass="19420">MSAIVGKDAQAQGAAFTSLQAAAEAPVPWVYAVWDELLSILRHKDNRARAIAGQLLCHLAKSDSEGRLEKDLEKVLEVTHDEKFVTARHVLLASWRTGVGNTTVRKQLVRALSDRFKSCASEKNGTLVRYDILCALRSLFDETADAKVREAALALIPLEEDPKYRKKYATAWRGA</sequence>
<dbReference type="Proteomes" id="UP000518300">
    <property type="component" value="Unassembled WGS sequence"/>
</dbReference>